<dbReference type="EMBL" id="AZDT01000021">
    <property type="protein sequence ID" value="KRK76282.1"/>
    <property type="molecule type" value="Genomic_DNA"/>
</dbReference>
<dbReference type="Proteomes" id="UP000051162">
    <property type="component" value="Unassembled WGS sequence"/>
</dbReference>
<dbReference type="Pfam" id="PF09344">
    <property type="entry name" value="Cas_CT1975"/>
    <property type="match status" value="1"/>
</dbReference>
<dbReference type="RefSeq" id="WP_056944023.1">
    <property type="nucleotide sequence ID" value="NZ_AZDT01000021.1"/>
</dbReference>
<evidence type="ECO:0000313" key="1">
    <source>
        <dbReference type="EMBL" id="KRK76282.1"/>
    </source>
</evidence>
<keyword evidence="2" id="KW-1185">Reference proteome</keyword>
<name>A0A0R1K8P7_9LACO</name>
<evidence type="ECO:0008006" key="3">
    <source>
        <dbReference type="Google" id="ProtNLM"/>
    </source>
</evidence>
<dbReference type="InterPro" id="IPR010148">
    <property type="entry name" value="CRISPR-assoc_prot_CT1975"/>
</dbReference>
<dbReference type="GeneID" id="84781967"/>
<accession>A0A0R1K8P7</accession>
<protein>
    <recommendedName>
        <fullName evidence="3">Type I-E CRISPR-associated protein Cas7/Cse4/CasC</fullName>
    </recommendedName>
</protein>
<dbReference type="PATRIC" id="fig|1423773.3.peg.1491"/>
<dbReference type="AlphaFoldDB" id="A0A0R1K8P7"/>
<reference evidence="1 2" key="1">
    <citation type="journal article" date="2015" name="Genome Announc.">
        <title>Expanding the biotechnology potential of lactobacilli through comparative genomics of 213 strains and associated genera.</title>
        <authorList>
            <person name="Sun Z."/>
            <person name="Harris H.M."/>
            <person name="McCann A."/>
            <person name="Guo C."/>
            <person name="Argimon S."/>
            <person name="Zhang W."/>
            <person name="Yang X."/>
            <person name="Jeffery I.B."/>
            <person name="Cooney J.C."/>
            <person name="Kagawa T.F."/>
            <person name="Liu W."/>
            <person name="Song Y."/>
            <person name="Salvetti E."/>
            <person name="Wrobel A."/>
            <person name="Rasinkangas P."/>
            <person name="Parkhill J."/>
            <person name="Rea M.C."/>
            <person name="O'Sullivan O."/>
            <person name="Ritari J."/>
            <person name="Douillard F.P."/>
            <person name="Paul Ross R."/>
            <person name="Yang R."/>
            <person name="Briner A.E."/>
            <person name="Felis G.E."/>
            <person name="de Vos W.M."/>
            <person name="Barrangou R."/>
            <person name="Klaenhammer T.R."/>
            <person name="Caufield P.W."/>
            <person name="Cui Y."/>
            <person name="Zhang H."/>
            <person name="O'Toole P.W."/>
        </authorList>
    </citation>
    <scope>NUCLEOTIDE SEQUENCE [LARGE SCALE GENOMIC DNA]</scope>
    <source>
        <strain evidence="1 2">DSM 19117</strain>
    </source>
</reference>
<dbReference type="STRING" id="1423773.FD30_GL001454"/>
<sequence>MQNLYVDINVLQTVPSSNLNRDDAGAPKTALYGGVSRARVSSQSWKRAVRKAFEKNQTAIGKRTKKVPQLLMAKVSELAPNLTDDEVLTKVQDLFKATNIKVDEVKDKDNPDAPVRYETKALLMVSPGQLEKLAQYAVNHDELKNKEVTKDIKAVMKGDQSIDLALFGRMVADNPELNVDASTQVAHAISTHEVAPEFDYYTAMDDEQPKDQNGAAMLGTIEYNSSTLYRYANINMHELAHNLGTEDAVAGAVKFIKTFLLSMPSGKQNTFANKTLPSYVMVTLRPDTPVNLVSAFEEPVLPHHGYLKPSEKRLEETYQTIANQKLVDQPLLNVVLGHDQTTVGQSVKTFPEFLAAITEGLTKAVQDENTNG</sequence>
<dbReference type="OrthoDB" id="6063at2"/>
<proteinExistence type="predicted"/>
<organism evidence="1 2">
    <name type="scientific">Levilactobacillus namurensis DSM 19117</name>
    <dbReference type="NCBI Taxonomy" id="1423773"/>
    <lineage>
        <taxon>Bacteria</taxon>
        <taxon>Bacillati</taxon>
        <taxon>Bacillota</taxon>
        <taxon>Bacilli</taxon>
        <taxon>Lactobacillales</taxon>
        <taxon>Lactobacillaceae</taxon>
        <taxon>Levilactobacillus</taxon>
    </lineage>
</organism>
<comment type="caution">
    <text evidence="1">The sequence shown here is derived from an EMBL/GenBank/DDBJ whole genome shotgun (WGS) entry which is preliminary data.</text>
</comment>
<gene>
    <name evidence="1" type="ORF">FD30_GL001454</name>
</gene>
<dbReference type="NCBIfam" id="TIGR01869">
    <property type="entry name" value="casC_Cse4"/>
    <property type="match status" value="1"/>
</dbReference>
<evidence type="ECO:0000313" key="2">
    <source>
        <dbReference type="Proteomes" id="UP000051162"/>
    </source>
</evidence>